<evidence type="ECO:0000256" key="1">
    <source>
        <dbReference type="ARBA" id="ARBA00004442"/>
    </source>
</evidence>
<comment type="caution">
    <text evidence="5">The sequence shown here is derived from an EMBL/GenBank/DDBJ whole genome shotgun (WGS) entry which is preliminary data.</text>
</comment>
<evidence type="ECO:0000313" key="6">
    <source>
        <dbReference type="Proteomes" id="UP000317155"/>
    </source>
</evidence>
<dbReference type="AlphaFoldDB" id="A0A550JJ96"/>
<keyword evidence="3" id="KW-0998">Cell outer membrane</keyword>
<dbReference type="InterPro" id="IPR036942">
    <property type="entry name" value="Beta-barrel_TonB_sf"/>
</dbReference>
<reference evidence="5 6" key="1">
    <citation type="submission" date="2019-07" db="EMBL/GenBank/DDBJ databases">
        <title>Insights of Desulfuromonas acetexigens electromicrobiology.</title>
        <authorList>
            <person name="Katuri K."/>
            <person name="Sapireddy V."/>
            <person name="Shaw D.R."/>
            <person name="Saikaly P."/>
        </authorList>
    </citation>
    <scope>NUCLEOTIDE SEQUENCE [LARGE SCALE GENOMIC DNA]</scope>
    <source>
        <strain evidence="5 6">2873</strain>
    </source>
</reference>
<dbReference type="EMBL" id="VJVV01000002">
    <property type="protein sequence ID" value="TRO83268.1"/>
    <property type="molecule type" value="Genomic_DNA"/>
</dbReference>
<evidence type="ECO:0000313" key="5">
    <source>
        <dbReference type="EMBL" id="TRO83268.1"/>
    </source>
</evidence>
<dbReference type="SUPFAM" id="SSF56935">
    <property type="entry name" value="Porins"/>
    <property type="match status" value="1"/>
</dbReference>
<feature type="signal peptide" evidence="4">
    <location>
        <begin position="1"/>
        <end position="26"/>
    </location>
</feature>
<keyword evidence="4" id="KW-0732">Signal</keyword>
<proteinExistence type="predicted"/>
<keyword evidence="2" id="KW-0472">Membrane</keyword>
<name>A0A550JJ96_9BACT</name>
<comment type="subcellular location">
    <subcellularLocation>
        <location evidence="1">Cell outer membrane</location>
    </subcellularLocation>
</comment>
<evidence type="ECO:0000256" key="4">
    <source>
        <dbReference type="SAM" id="SignalP"/>
    </source>
</evidence>
<dbReference type="InterPro" id="IPR020016">
    <property type="entry name" value="Decahaem-assoc_OM_MtrB/PioB"/>
</dbReference>
<organism evidence="5 6">
    <name type="scientific">Trichloromonas acetexigens</name>
    <dbReference type="NCBI Taxonomy" id="38815"/>
    <lineage>
        <taxon>Bacteria</taxon>
        <taxon>Pseudomonadati</taxon>
        <taxon>Thermodesulfobacteriota</taxon>
        <taxon>Desulfuromonadia</taxon>
        <taxon>Desulfuromonadales</taxon>
        <taxon>Trichloromonadaceae</taxon>
        <taxon>Trichloromonas</taxon>
    </lineage>
</organism>
<dbReference type="Gene3D" id="2.40.170.20">
    <property type="entry name" value="TonB-dependent receptor, beta-barrel domain"/>
    <property type="match status" value="1"/>
</dbReference>
<dbReference type="GO" id="GO:0009279">
    <property type="term" value="C:cell outer membrane"/>
    <property type="evidence" value="ECO:0007669"/>
    <property type="project" value="UniProtKB-SubCell"/>
</dbReference>
<dbReference type="OrthoDB" id="5404860at2"/>
<protein>
    <submittedName>
        <fullName evidence="5">MtrB/PioB family outer membrane beta-barrel protein</fullName>
    </submittedName>
</protein>
<dbReference type="Proteomes" id="UP000317155">
    <property type="component" value="Unassembled WGS sequence"/>
</dbReference>
<accession>A0A550JJ96</accession>
<feature type="chain" id="PRO_5022045897" evidence="4">
    <location>
        <begin position="27"/>
        <end position="626"/>
    </location>
</feature>
<gene>
    <name evidence="5" type="ORF">FL622_04075</name>
</gene>
<dbReference type="Pfam" id="PF11854">
    <property type="entry name" value="MtrB_PioB"/>
    <property type="match status" value="1"/>
</dbReference>
<keyword evidence="6" id="KW-1185">Reference proteome</keyword>
<sequence length="626" mass="69317">MRQPQSWLLALLSVLALMSTAATASAEEKIFGGHVEVGATGINTKDNAARVNEYVRGRSEDGLSFAPKLFVEGDLGEHSAFELEADANGPRDQQFNMELDAGRIFRLGLDYQVLEHWKDHETLDQMGATGRDDTGGSQPSVTTDKIFSNLPAGASVGGGTLPVGYDPLQAYTEELSNDYLVTRRELKSEAALVIPALPNVIFHAGMRIEKRQGMEQAIGMTKCDSCHVSAVDKKIDEVTEDYTFGATGKFGLLTVDYEYLTRTFSESGSTPFRYYEDAQNGTAYNMLYENGDYPFGRTPDSEKDSHALKARIDLPKDTSLTASYVKSDIESSKSQTQGEYLLLDGSTLKSEYESFGGKLATKFGKNLRLSLRGSMYDIDVNGNEMYYPARDAANAAAAWPETNTDAWHSAEARKVKEVGADLVYRLARGTTLRLGYEFEEVDRDVEELLETDTHTLKASVKTRLNKALSGNLSYQFQKIDDPLPGAHVGIAQGDPLAIQDPLGSGLWYYNTALMNTPNDQLPAATPDNTWYWTDVYPNRQLTSTILPDEVHEAKLSTTWAISANKAATFFARVRQAENDEVEFEQTTYVPGVSLWYAPNGKMNLTMAYTFNKQETENQMCVGWYHG</sequence>
<evidence type="ECO:0000256" key="3">
    <source>
        <dbReference type="ARBA" id="ARBA00023237"/>
    </source>
</evidence>
<dbReference type="NCBIfam" id="NF041027">
    <property type="entry name" value="GSU2204_Se_pt_1"/>
    <property type="match status" value="1"/>
</dbReference>
<evidence type="ECO:0000256" key="2">
    <source>
        <dbReference type="ARBA" id="ARBA00023136"/>
    </source>
</evidence>